<keyword evidence="1" id="KW-0812">Transmembrane</keyword>
<organism evidence="2 3">
    <name type="scientific">Staphylococcus condimenti</name>
    <dbReference type="NCBI Taxonomy" id="70255"/>
    <lineage>
        <taxon>Bacteria</taxon>
        <taxon>Bacillati</taxon>
        <taxon>Bacillota</taxon>
        <taxon>Bacilli</taxon>
        <taxon>Bacillales</taxon>
        <taxon>Staphylococcaceae</taxon>
        <taxon>Staphylococcus</taxon>
    </lineage>
</organism>
<keyword evidence="1" id="KW-0472">Membrane</keyword>
<proteinExistence type="predicted"/>
<sequence length="74" mass="8239">MNKVFKYFLILLSLVLVIIPIIFAVILLKTSQNAINTSFSGDNTDRKSNLRSEKVNPSKDPVSILFLGIDDNKG</sequence>
<reference evidence="2 3" key="1">
    <citation type="submission" date="2018-11" db="EMBL/GenBank/DDBJ databases">
        <title>Genomic profiling of Staphylococcus species from a Poultry farm system in KwaZulu-Natal, South Africa.</title>
        <authorList>
            <person name="Amoako D.G."/>
            <person name="Somboro A.M."/>
            <person name="Abia A.L.K."/>
            <person name="Bester L.A."/>
            <person name="Essack S.Y."/>
        </authorList>
    </citation>
    <scope>NUCLEOTIDE SEQUENCE [LARGE SCALE GENOMIC DNA]</scope>
    <source>
        <strain evidence="2 3">SA11</strain>
    </source>
</reference>
<name>A0A4Q7CLJ4_9STAP</name>
<evidence type="ECO:0000313" key="2">
    <source>
        <dbReference type="EMBL" id="RZH99287.1"/>
    </source>
</evidence>
<feature type="transmembrane region" description="Helical" evidence="1">
    <location>
        <begin position="7"/>
        <end position="28"/>
    </location>
</feature>
<dbReference type="AlphaFoldDB" id="A0A4Q7CLJ4"/>
<gene>
    <name evidence="2" type="ORF">EIG99_13875</name>
</gene>
<feature type="non-terminal residue" evidence="2">
    <location>
        <position position="74"/>
    </location>
</feature>
<protein>
    <submittedName>
        <fullName evidence="2">LytR family transcriptional regulator</fullName>
    </submittedName>
</protein>
<accession>A0A4Q7CLJ4</accession>
<evidence type="ECO:0000256" key="1">
    <source>
        <dbReference type="SAM" id="Phobius"/>
    </source>
</evidence>
<comment type="caution">
    <text evidence="2">The sequence shown here is derived from an EMBL/GenBank/DDBJ whole genome shotgun (WGS) entry which is preliminary data.</text>
</comment>
<keyword evidence="1" id="KW-1133">Transmembrane helix</keyword>
<dbReference type="EMBL" id="RQTE01000522">
    <property type="protein sequence ID" value="RZH99287.1"/>
    <property type="molecule type" value="Genomic_DNA"/>
</dbReference>
<evidence type="ECO:0000313" key="3">
    <source>
        <dbReference type="Proteomes" id="UP000293854"/>
    </source>
</evidence>
<dbReference type="Proteomes" id="UP000293854">
    <property type="component" value="Unassembled WGS sequence"/>
</dbReference>